<sequence>MAVNGETVVQTPENQFPTEYATQSAGNQIISFQLTGIENYSIWFRSMRVTLLGRNKLVAKGLLGGIMYAFSAQVVWEELAERFNKVDGSRTFNLHKKIATLSQGTTSLSVYFSKSKDLWEEFESLVPAPGCDCPKSREFVAYLQKLKLFQFLMGLNDSYSQARSQILMRSPTPTVNQAYALIVSDKGQKSMAATTGIMGANPTVQMGSFEAAMYSKTGGTQNHNKRFRRNLDLYCEFCKMKGHNKENCYKIVGYPTDFKNKRRGNVNSNTNAAYNANVLTKRSNSGHKSVDQEYQQRSTFNYEKNTNVNDQITGVGSNNLSNNSPMSQLANYALTKNQYEKILQLLNKTTVPNNTASSETAAGMDTTLRFSDCIKQWIIDTSATNHMVSDISLLKKDIITETGNSKNILLCNGDITVVTHTGSNSILEDNIITNELFTGKVKGNGKEDGGLYLLYTDSREKKKLEALINETIEAGNINVVLWHKKFGHVSTQVLKRLIQVDLETHQE</sequence>
<evidence type="ECO:0000313" key="1">
    <source>
        <dbReference type="Proteomes" id="UP000790787"/>
    </source>
</evidence>
<gene>
    <name evidence="2" type="primary">LOC142166258</name>
</gene>
<evidence type="ECO:0000313" key="2">
    <source>
        <dbReference type="RefSeq" id="XP_075081093.1"/>
    </source>
</evidence>
<keyword evidence="1" id="KW-1185">Reference proteome</keyword>
<dbReference type="Proteomes" id="UP000790787">
    <property type="component" value="Chromosome 2"/>
</dbReference>
<name>A0AC58S806_TOBAC</name>
<dbReference type="RefSeq" id="XP_075081093.1">
    <property type="nucleotide sequence ID" value="XM_075224992.1"/>
</dbReference>
<protein>
    <submittedName>
        <fullName evidence="2">Uncharacterized protein LOC142166258</fullName>
    </submittedName>
</protein>
<reference evidence="2" key="2">
    <citation type="submission" date="2025-08" db="UniProtKB">
        <authorList>
            <consortium name="RefSeq"/>
        </authorList>
    </citation>
    <scope>IDENTIFICATION</scope>
    <source>
        <tissue evidence="2">Leaf</tissue>
    </source>
</reference>
<organism evidence="1 2">
    <name type="scientific">Nicotiana tabacum</name>
    <name type="common">Common tobacco</name>
    <dbReference type="NCBI Taxonomy" id="4097"/>
    <lineage>
        <taxon>Eukaryota</taxon>
        <taxon>Viridiplantae</taxon>
        <taxon>Streptophyta</taxon>
        <taxon>Embryophyta</taxon>
        <taxon>Tracheophyta</taxon>
        <taxon>Spermatophyta</taxon>
        <taxon>Magnoliopsida</taxon>
        <taxon>eudicotyledons</taxon>
        <taxon>Gunneridae</taxon>
        <taxon>Pentapetalae</taxon>
        <taxon>asterids</taxon>
        <taxon>lamiids</taxon>
        <taxon>Solanales</taxon>
        <taxon>Solanaceae</taxon>
        <taxon>Nicotianoideae</taxon>
        <taxon>Nicotianeae</taxon>
        <taxon>Nicotiana</taxon>
    </lineage>
</organism>
<proteinExistence type="predicted"/>
<reference evidence="1" key="1">
    <citation type="journal article" date="2014" name="Nat. Commun.">
        <title>The tobacco genome sequence and its comparison with those of tomato and potato.</title>
        <authorList>
            <person name="Sierro N."/>
            <person name="Battey J.N."/>
            <person name="Ouadi S."/>
            <person name="Bakaher N."/>
            <person name="Bovet L."/>
            <person name="Willig A."/>
            <person name="Goepfert S."/>
            <person name="Peitsch M.C."/>
            <person name="Ivanov N.V."/>
        </authorList>
    </citation>
    <scope>NUCLEOTIDE SEQUENCE [LARGE SCALE GENOMIC DNA]</scope>
</reference>
<accession>A0AC58S806</accession>